<proteinExistence type="predicted"/>
<sequence>MALSIPYSIHEYITHIFHLFTTYFTFQFQSIISFPFHISCHFNINYKTLLFIYPY</sequence>
<protein>
    <submittedName>
        <fullName evidence="1">Growth/differentiation factor 9</fullName>
    </submittedName>
</protein>
<evidence type="ECO:0000313" key="1">
    <source>
        <dbReference type="EMBL" id="KHG09040.1"/>
    </source>
</evidence>
<accession>A0A0B0N891</accession>
<name>A0A0B0N891_GOSAR</name>
<keyword evidence="2" id="KW-1185">Reference proteome</keyword>
<dbReference type="Proteomes" id="UP000032142">
    <property type="component" value="Unassembled WGS sequence"/>
</dbReference>
<gene>
    <name evidence="1" type="ORF">F383_11586</name>
</gene>
<dbReference type="AlphaFoldDB" id="A0A0B0N891"/>
<reference evidence="2" key="1">
    <citation type="submission" date="2014-09" db="EMBL/GenBank/DDBJ databases">
        <authorList>
            <person name="Mudge J."/>
            <person name="Ramaraj T."/>
            <person name="Lindquist I.E."/>
            <person name="Bharti A.K."/>
            <person name="Sundararajan A."/>
            <person name="Cameron C.T."/>
            <person name="Woodward J.E."/>
            <person name="May G.D."/>
            <person name="Brubaker C."/>
            <person name="Broadhvest J."/>
            <person name="Wilkins T.A."/>
        </authorList>
    </citation>
    <scope>NUCLEOTIDE SEQUENCE</scope>
    <source>
        <strain evidence="2">cv. AKA8401</strain>
    </source>
</reference>
<comment type="caution">
    <text evidence="1">The sequence shown here is derived from an EMBL/GenBank/DDBJ whole genome shotgun (WGS) entry which is preliminary data.</text>
</comment>
<organism evidence="1 2">
    <name type="scientific">Gossypium arboreum</name>
    <name type="common">Tree cotton</name>
    <name type="synonym">Gossypium nanking</name>
    <dbReference type="NCBI Taxonomy" id="29729"/>
    <lineage>
        <taxon>Eukaryota</taxon>
        <taxon>Viridiplantae</taxon>
        <taxon>Streptophyta</taxon>
        <taxon>Embryophyta</taxon>
        <taxon>Tracheophyta</taxon>
        <taxon>Spermatophyta</taxon>
        <taxon>Magnoliopsida</taxon>
        <taxon>eudicotyledons</taxon>
        <taxon>Gunneridae</taxon>
        <taxon>Pentapetalae</taxon>
        <taxon>rosids</taxon>
        <taxon>malvids</taxon>
        <taxon>Malvales</taxon>
        <taxon>Malvaceae</taxon>
        <taxon>Malvoideae</taxon>
        <taxon>Gossypium</taxon>
    </lineage>
</organism>
<evidence type="ECO:0000313" key="2">
    <source>
        <dbReference type="Proteomes" id="UP000032142"/>
    </source>
</evidence>
<dbReference type="EMBL" id="JRRC01522256">
    <property type="protein sequence ID" value="KHG09040.1"/>
    <property type="molecule type" value="Genomic_DNA"/>
</dbReference>